<evidence type="ECO:0008006" key="3">
    <source>
        <dbReference type="Google" id="ProtNLM"/>
    </source>
</evidence>
<organism evidence="1 2">
    <name type="scientific">Ancylobacter oerskovii</name>
    <dbReference type="NCBI Taxonomy" id="459519"/>
    <lineage>
        <taxon>Bacteria</taxon>
        <taxon>Pseudomonadati</taxon>
        <taxon>Pseudomonadota</taxon>
        <taxon>Alphaproteobacteria</taxon>
        <taxon>Hyphomicrobiales</taxon>
        <taxon>Xanthobacteraceae</taxon>
        <taxon>Ancylobacter</taxon>
    </lineage>
</organism>
<dbReference type="EMBL" id="JBHUHD010000001">
    <property type="protein sequence ID" value="MFD2142904.1"/>
    <property type="molecule type" value="Genomic_DNA"/>
</dbReference>
<protein>
    <recommendedName>
        <fullName evidence="3">HK97 gp10 family phage protein</fullName>
    </recommendedName>
</protein>
<dbReference type="RefSeq" id="WP_213356133.1">
    <property type="nucleotide sequence ID" value="NZ_JAHBGB010000044.1"/>
</dbReference>
<comment type="caution">
    <text evidence="1">The sequence shown here is derived from an EMBL/GenBank/DDBJ whole genome shotgun (WGS) entry which is preliminary data.</text>
</comment>
<name>A0ABW4Z2Y7_9HYPH</name>
<evidence type="ECO:0000313" key="2">
    <source>
        <dbReference type="Proteomes" id="UP001597299"/>
    </source>
</evidence>
<reference evidence="2" key="1">
    <citation type="journal article" date="2019" name="Int. J. Syst. Evol. Microbiol.">
        <title>The Global Catalogue of Microorganisms (GCM) 10K type strain sequencing project: providing services to taxonomists for standard genome sequencing and annotation.</title>
        <authorList>
            <consortium name="The Broad Institute Genomics Platform"/>
            <consortium name="The Broad Institute Genome Sequencing Center for Infectious Disease"/>
            <person name="Wu L."/>
            <person name="Ma J."/>
        </authorList>
    </citation>
    <scope>NUCLEOTIDE SEQUENCE [LARGE SCALE GENOMIC DNA]</scope>
    <source>
        <strain evidence="2">CCM 7435</strain>
    </source>
</reference>
<sequence>MQVRFDLKEWDRKARALGATSKQIPYALATAMTWTMRETVEAEKKALSTSLDRPTPFTQQGVGFTPANKGQLRFEVFIKDRQAAYLGINVAGGTRSPVGAKVLATPFIKRNSYGNVGRGALKALMGDRRRVFSGKPKGKNRPAGIWRRTNENTTIRLLALYSPSMKYIVRYDFPAIFEATVRSTLPDKVTEAVMHVMARFAMHEGTKGPG</sequence>
<evidence type="ECO:0000313" key="1">
    <source>
        <dbReference type="EMBL" id="MFD2142904.1"/>
    </source>
</evidence>
<dbReference type="Proteomes" id="UP001597299">
    <property type="component" value="Unassembled WGS sequence"/>
</dbReference>
<proteinExistence type="predicted"/>
<accession>A0ABW4Z2Y7</accession>
<gene>
    <name evidence="1" type="ORF">ACFSNC_21055</name>
</gene>
<keyword evidence="2" id="KW-1185">Reference proteome</keyword>